<feature type="domain" description="CENP-V/GFA" evidence="4">
    <location>
        <begin position="44"/>
        <end position="151"/>
    </location>
</feature>
<accession>A0A4S4L646</accession>
<dbReference type="Proteomes" id="UP000308199">
    <property type="component" value="Unassembled WGS sequence"/>
</dbReference>
<reference evidence="5 6" key="1">
    <citation type="submission" date="2019-02" db="EMBL/GenBank/DDBJ databases">
        <title>Genome sequencing of the rare red list fungi Phellinidium pouzarii.</title>
        <authorList>
            <person name="Buettner E."/>
            <person name="Kellner H."/>
        </authorList>
    </citation>
    <scope>NUCLEOTIDE SEQUENCE [LARGE SCALE GENOMIC DNA]</scope>
    <source>
        <strain evidence="5 6">DSM 108285</strain>
    </source>
</reference>
<dbReference type="InterPro" id="IPR006913">
    <property type="entry name" value="CENP-V/GFA"/>
</dbReference>
<sequence length="155" mass="17484">MIDFAKSVMLGTAYTNMSVHEVSVSPESLPSFMTWPEGAEIKTFTGGCHCRKFAYELEHPVLEARPPISCNCSACTQMGEIFVYAREARFRFTTGSLDETSVYEWNKKMIKRRFCPVCSSNILFTGFGLVGVNVHTFDGIDVNSLELEFIDRKNI</sequence>
<dbReference type="PANTHER" id="PTHR28620:SF1">
    <property type="entry name" value="CENP-V_GFA DOMAIN-CONTAINING PROTEIN"/>
    <property type="match status" value="1"/>
</dbReference>
<dbReference type="GO" id="GO:0046872">
    <property type="term" value="F:metal ion binding"/>
    <property type="evidence" value="ECO:0007669"/>
    <property type="project" value="UniProtKB-KW"/>
</dbReference>
<dbReference type="GO" id="GO:0016846">
    <property type="term" value="F:carbon-sulfur lyase activity"/>
    <property type="evidence" value="ECO:0007669"/>
    <property type="project" value="InterPro"/>
</dbReference>
<dbReference type="Pfam" id="PF04828">
    <property type="entry name" value="GFA"/>
    <property type="match status" value="1"/>
</dbReference>
<dbReference type="InterPro" id="IPR052355">
    <property type="entry name" value="CENP-V-like"/>
</dbReference>
<keyword evidence="6" id="KW-1185">Reference proteome</keyword>
<dbReference type="PROSITE" id="PS51891">
    <property type="entry name" value="CENP_V_GFA"/>
    <property type="match status" value="1"/>
</dbReference>
<protein>
    <recommendedName>
        <fullName evidence="4">CENP-V/GFA domain-containing protein</fullName>
    </recommendedName>
</protein>
<dbReference type="PANTHER" id="PTHR28620">
    <property type="entry name" value="CENTROMERE PROTEIN V"/>
    <property type="match status" value="1"/>
</dbReference>
<comment type="similarity">
    <text evidence="1">Belongs to the Gfa family.</text>
</comment>
<evidence type="ECO:0000256" key="1">
    <source>
        <dbReference type="ARBA" id="ARBA00005495"/>
    </source>
</evidence>
<dbReference type="OrthoDB" id="3264588at2759"/>
<evidence type="ECO:0000313" key="5">
    <source>
        <dbReference type="EMBL" id="THH06966.1"/>
    </source>
</evidence>
<evidence type="ECO:0000256" key="2">
    <source>
        <dbReference type="ARBA" id="ARBA00022723"/>
    </source>
</evidence>
<organism evidence="5 6">
    <name type="scientific">Phellinidium pouzarii</name>
    <dbReference type="NCBI Taxonomy" id="167371"/>
    <lineage>
        <taxon>Eukaryota</taxon>
        <taxon>Fungi</taxon>
        <taxon>Dikarya</taxon>
        <taxon>Basidiomycota</taxon>
        <taxon>Agaricomycotina</taxon>
        <taxon>Agaricomycetes</taxon>
        <taxon>Hymenochaetales</taxon>
        <taxon>Hymenochaetaceae</taxon>
        <taxon>Phellinidium</taxon>
    </lineage>
</organism>
<evidence type="ECO:0000313" key="6">
    <source>
        <dbReference type="Proteomes" id="UP000308199"/>
    </source>
</evidence>
<evidence type="ECO:0000256" key="3">
    <source>
        <dbReference type="ARBA" id="ARBA00022833"/>
    </source>
</evidence>
<dbReference type="AlphaFoldDB" id="A0A4S4L646"/>
<gene>
    <name evidence="5" type="ORF">EW145_g3716</name>
</gene>
<dbReference type="SUPFAM" id="SSF51316">
    <property type="entry name" value="Mss4-like"/>
    <property type="match status" value="1"/>
</dbReference>
<name>A0A4S4L646_9AGAM</name>
<dbReference type="InterPro" id="IPR011057">
    <property type="entry name" value="Mss4-like_sf"/>
</dbReference>
<dbReference type="Gene3D" id="2.170.150.70">
    <property type="match status" value="1"/>
</dbReference>
<comment type="caution">
    <text evidence="5">The sequence shown here is derived from an EMBL/GenBank/DDBJ whole genome shotgun (WGS) entry which is preliminary data.</text>
</comment>
<keyword evidence="2" id="KW-0479">Metal-binding</keyword>
<keyword evidence="3" id="KW-0862">Zinc</keyword>
<evidence type="ECO:0000259" key="4">
    <source>
        <dbReference type="PROSITE" id="PS51891"/>
    </source>
</evidence>
<dbReference type="EMBL" id="SGPK01000166">
    <property type="protein sequence ID" value="THH06966.1"/>
    <property type="molecule type" value="Genomic_DNA"/>
</dbReference>
<proteinExistence type="inferred from homology"/>